<dbReference type="EMBL" id="JAGIKV010000010">
    <property type="protein sequence ID" value="MBP2246418.1"/>
    <property type="molecule type" value="Genomic_DNA"/>
</dbReference>
<proteinExistence type="predicted"/>
<accession>A0ABS4RU46</accession>
<name>A0ABS4RU46_PAEXY</name>
<evidence type="ECO:0000313" key="2">
    <source>
        <dbReference type="Proteomes" id="UP000810207"/>
    </source>
</evidence>
<protein>
    <submittedName>
        <fullName evidence="1">Uncharacterized protein</fullName>
    </submittedName>
</protein>
<evidence type="ECO:0000313" key="1">
    <source>
        <dbReference type="EMBL" id="MBP2246418.1"/>
    </source>
</evidence>
<dbReference type="Proteomes" id="UP000810207">
    <property type="component" value="Unassembled WGS sequence"/>
</dbReference>
<keyword evidence="2" id="KW-1185">Reference proteome</keyword>
<reference evidence="1 2" key="1">
    <citation type="submission" date="2021-03" db="EMBL/GenBank/DDBJ databases">
        <title>Genomic Encyclopedia of Type Strains, Phase IV (KMG-IV): sequencing the most valuable type-strain genomes for metagenomic binning, comparative biology and taxonomic classification.</title>
        <authorList>
            <person name="Goeker M."/>
        </authorList>
    </citation>
    <scope>NUCLEOTIDE SEQUENCE [LARGE SCALE GENOMIC DNA]</scope>
    <source>
        <strain evidence="1 2">DSM 21292</strain>
    </source>
</reference>
<gene>
    <name evidence="1" type="ORF">J2Z28_003066</name>
</gene>
<sequence>MIEDATGSVNTAETYEMPSLDIQDFVGSILNWSNCIEVLYVDEYKEMYRI</sequence>
<organism evidence="1 2">
    <name type="scientific">Paenibacillus xylanexedens</name>
    <dbReference type="NCBI Taxonomy" id="528191"/>
    <lineage>
        <taxon>Bacteria</taxon>
        <taxon>Bacillati</taxon>
        <taxon>Bacillota</taxon>
        <taxon>Bacilli</taxon>
        <taxon>Bacillales</taxon>
        <taxon>Paenibacillaceae</taxon>
        <taxon>Paenibacillus</taxon>
    </lineage>
</organism>
<comment type="caution">
    <text evidence="1">The sequence shown here is derived from an EMBL/GenBank/DDBJ whole genome shotgun (WGS) entry which is preliminary data.</text>
</comment>